<proteinExistence type="predicted"/>
<reference evidence="3" key="1">
    <citation type="submission" date="2020-05" db="EMBL/GenBank/DDBJ databases">
        <title>Phylogenomic resolution of chytrid fungi.</title>
        <authorList>
            <person name="Stajich J.E."/>
            <person name="Amses K."/>
            <person name="Simmons R."/>
            <person name="Seto K."/>
            <person name="Myers J."/>
            <person name="Bonds A."/>
            <person name="Quandt C.A."/>
            <person name="Barry K."/>
            <person name="Liu P."/>
            <person name="Grigoriev I."/>
            <person name="Longcore J.E."/>
            <person name="James T.Y."/>
        </authorList>
    </citation>
    <scope>NUCLEOTIDE SEQUENCE</scope>
    <source>
        <strain evidence="3">PLAUS21</strain>
    </source>
</reference>
<dbReference type="EMBL" id="JADGKB010000046">
    <property type="protein sequence ID" value="KAJ3256769.1"/>
    <property type="molecule type" value="Genomic_DNA"/>
</dbReference>
<name>A0AAD5UIJ2_9FUNG</name>
<evidence type="ECO:0000313" key="3">
    <source>
        <dbReference type="EMBL" id="KAJ3256769.1"/>
    </source>
</evidence>
<accession>A0AAD5UIJ2</accession>
<feature type="domain" description="Oxo-4-hydroxy-4-carboxy-5-ureidoimidazoline decarboxylase" evidence="2">
    <location>
        <begin position="12"/>
        <end position="159"/>
    </location>
</feature>
<dbReference type="InterPro" id="IPR018020">
    <property type="entry name" value="OHCU_decarboxylase"/>
</dbReference>
<dbReference type="SUPFAM" id="SSF158694">
    <property type="entry name" value="UraD-Like"/>
    <property type="match status" value="1"/>
</dbReference>
<evidence type="ECO:0000259" key="2">
    <source>
        <dbReference type="Pfam" id="PF09349"/>
    </source>
</evidence>
<dbReference type="InterPro" id="IPR036778">
    <property type="entry name" value="OHCU_decarboxylase_sf"/>
</dbReference>
<sequence>MQKLPTIDQLKSLPEADFIHVINTLFETAPPLQKKLIEHKPYSSYIQLIEKSDEFIKQMNLQDQIAVVNAHPRIGAPAQTLSEQSKKEQGSQVSKEVLERLAILNKQYEDKFGFKFVVFVNGRSRQEIVGVIEQRMHNTKDEELKTGLRDMILIAKDRLSKLQ</sequence>
<keyword evidence="4" id="KW-1185">Reference proteome</keyword>
<protein>
    <recommendedName>
        <fullName evidence="2">Oxo-4-hydroxy-4-carboxy-5-ureidoimidazoline decarboxylase domain-containing protein</fullName>
    </recommendedName>
</protein>
<dbReference type="Pfam" id="PF09349">
    <property type="entry name" value="OHCU_decarbox"/>
    <property type="match status" value="1"/>
</dbReference>
<dbReference type="PANTHER" id="PTHR37987">
    <property type="entry name" value="CHROMOSOME 9, WHOLE GENOME SHOTGUN SEQUENCE"/>
    <property type="match status" value="1"/>
</dbReference>
<dbReference type="GO" id="GO:0006144">
    <property type="term" value="P:purine nucleobase metabolic process"/>
    <property type="evidence" value="ECO:0007669"/>
    <property type="project" value="UniProtKB-KW"/>
</dbReference>
<organism evidence="3 4">
    <name type="scientific">Boothiomyces macroporosus</name>
    <dbReference type="NCBI Taxonomy" id="261099"/>
    <lineage>
        <taxon>Eukaryota</taxon>
        <taxon>Fungi</taxon>
        <taxon>Fungi incertae sedis</taxon>
        <taxon>Chytridiomycota</taxon>
        <taxon>Chytridiomycota incertae sedis</taxon>
        <taxon>Chytridiomycetes</taxon>
        <taxon>Rhizophydiales</taxon>
        <taxon>Terramycetaceae</taxon>
        <taxon>Boothiomyces</taxon>
    </lineage>
</organism>
<comment type="caution">
    <text evidence="3">The sequence shown here is derived from an EMBL/GenBank/DDBJ whole genome shotgun (WGS) entry which is preliminary data.</text>
</comment>
<dbReference type="Gene3D" id="1.10.3330.10">
    <property type="entry name" value="Oxo-4-hydroxy-4-carboxy-5-ureidoimidazoline decarboxylase"/>
    <property type="match status" value="1"/>
</dbReference>
<dbReference type="Proteomes" id="UP001210925">
    <property type="component" value="Unassembled WGS sequence"/>
</dbReference>
<evidence type="ECO:0000313" key="4">
    <source>
        <dbReference type="Proteomes" id="UP001210925"/>
    </source>
</evidence>
<dbReference type="PANTHER" id="PTHR37987:SF1">
    <property type="entry name" value="OXO-4-HYDROXY-4-CARBOXY-5-UREIDOIMIDAZOLINE DECARBOXYLASE DOMAIN-CONTAINING PROTEIN"/>
    <property type="match status" value="1"/>
</dbReference>
<dbReference type="AlphaFoldDB" id="A0AAD5UIJ2"/>
<keyword evidence="1" id="KW-0659">Purine metabolism</keyword>
<gene>
    <name evidence="3" type="ORF">HK103_005143</name>
</gene>
<evidence type="ECO:0000256" key="1">
    <source>
        <dbReference type="ARBA" id="ARBA00022631"/>
    </source>
</evidence>